<gene>
    <name evidence="1" type="ORF">ALC53_10343</name>
</gene>
<dbReference type="Proteomes" id="UP000078540">
    <property type="component" value="Unassembled WGS sequence"/>
</dbReference>
<dbReference type="EMBL" id="KQ976618">
    <property type="protein sequence ID" value="KYM79179.1"/>
    <property type="molecule type" value="Genomic_DNA"/>
</dbReference>
<proteinExistence type="predicted"/>
<sequence>MMTVGAGDVSGSALSVMQVYCSSDTKQSVYKVAAAFVAEKAKSVGDERDGLGIALLRRGERCIVLHCNAPHPHPHCNHAASVVRVCARGVHPGQASTSLITKDSVNDPTNYIFRAG</sequence>
<name>A0A195B4R6_9HYME</name>
<evidence type="ECO:0000313" key="2">
    <source>
        <dbReference type="Proteomes" id="UP000078540"/>
    </source>
</evidence>
<reference evidence="1 2" key="1">
    <citation type="submission" date="2015-09" db="EMBL/GenBank/DDBJ databases">
        <title>Atta colombica WGS genome.</title>
        <authorList>
            <person name="Nygaard S."/>
            <person name="Hu H."/>
            <person name="Boomsma J."/>
            <person name="Zhang G."/>
        </authorList>
    </citation>
    <scope>NUCLEOTIDE SEQUENCE [LARGE SCALE GENOMIC DNA]</scope>
    <source>
        <strain evidence="1">Treedump-2</strain>
        <tissue evidence="1">Whole body</tissue>
    </source>
</reference>
<organism evidence="1 2">
    <name type="scientific">Atta colombica</name>
    <dbReference type="NCBI Taxonomy" id="520822"/>
    <lineage>
        <taxon>Eukaryota</taxon>
        <taxon>Metazoa</taxon>
        <taxon>Ecdysozoa</taxon>
        <taxon>Arthropoda</taxon>
        <taxon>Hexapoda</taxon>
        <taxon>Insecta</taxon>
        <taxon>Pterygota</taxon>
        <taxon>Neoptera</taxon>
        <taxon>Endopterygota</taxon>
        <taxon>Hymenoptera</taxon>
        <taxon>Apocrita</taxon>
        <taxon>Aculeata</taxon>
        <taxon>Formicoidea</taxon>
        <taxon>Formicidae</taxon>
        <taxon>Myrmicinae</taxon>
        <taxon>Atta</taxon>
    </lineage>
</organism>
<keyword evidence="2" id="KW-1185">Reference proteome</keyword>
<accession>A0A195B4R6</accession>
<protein>
    <submittedName>
        <fullName evidence="1">Uncharacterized protein</fullName>
    </submittedName>
</protein>
<evidence type="ECO:0000313" key="1">
    <source>
        <dbReference type="EMBL" id="KYM79179.1"/>
    </source>
</evidence>
<dbReference type="AlphaFoldDB" id="A0A195B4R6"/>